<organism evidence="2 4">
    <name type="scientific">Branchiostoma belcheri</name>
    <name type="common">Amphioxus</name>
    <dbReference type="NCBI Taxonomy" id="7741"/>
    <lineage>
        <taxon>Eukaryota</taxon>
        <taxon>Metazoa</taxon>
        <taxon>Chordata</taxon>
        <taxon>Cephalochordata</taxon>
        <taxon>Leptocardii</taxon>
        <taxon>Amphioxiformes</taxon>
        <taxon>Branchiostomatidae</taxon>
        <taxon>Branchiostoma</taxon>
    </lineage>
</organism>
<accession>A0A6P4ZXL3</accession>
<feature type="compositionally biased region" description="Polar residues" evidence="1">
    <location>
        <begin position="101"/>
        <end position="112"/>
    </location>
</feature>
<evidence type="ECO:0000313" key="5">
    <source>
        <dbReference type="RefSeq" id="XP_019645923.1"/>
    </source>
</evidence>
<dbReference type="RefSeq" id="XP_019645915.1">
    <property type="nucleotide sequence ID" value="XM_019790356.1"/>
</dbReference>
<dbReference type="KEGG" id="bbel:109486510"/>
<feature type="region of interest" description="Disordered" evidence="1">
    <location>
        <begin position="82"/>
        <end position="136"/>
    </location>
</feature>
<reference evidence="3 4" key="1">
    <citation type="submission" date="2025-04" db="UniProtKB">
        <authorList>
            <consortium name="RefSeq"/>
        </authorList>
    </citation>
    <scope>IDENTIFICATION</scope>
    <source>
        <tissue evidence="3 4">Gonad</tissue>
    </source>
</reference>
<proteinExistence type="predicted"/>
<protein>
    <submittedName>
        <fullName evidence="3 4">Uncharacterized protein LOC109486510</fullName>
    </submittedName>
</protein>
<dbReference type="Proteomes" id="UP000515135">
    <property type="component" value="Unplaced"/>
</dbReference>
<name>A0A6P4ZXL3_BRABE</name>
<feature type="compositionally biased region" description="Polar residues" evidence="1">
    <location>
        <begin position="121"/>
        <end position="136"/>
    </location>
</feature>
<dbReference type="AlphaFoldDB" id="A0A6P4ZXL3"/>
<evidence type="ECO:0000313" key="4">
    <source>
        <dbReference type="RefSeq" id="XP_019645915.1"/>
    </source>
</evidence>
<evidence type="ECO:0000256" key="1">
    <source>
        <dbReference type="SAM" id="MobiDB-lite"/>
    </source>
</evidence>
<dbReference type="OrthoDB" id="10010113at2759"/>
<dbReference type="RefSeq" id="XP_019645907.1">
    <property type="nucleotide sequence ID" value="XM_019790348.1"/>
</dbReference>
<evidence type="ECO:0000313" key="3">
    <source>
        <dbReference type="RefSeq" id="XP_019645907.1"/>
    </source>
</evidence>
<gene>
    <name evidence="3 4 5" type="primary">LOC109486510</name>
</gene>
<sequence length="136" mass="14247">MGAVSGCLSAGSSNQILPKKKNDEGIYDTRRLLSELITVQTAIVFTDTGSPQDTAAGEGKDSLAYTLRSIAELSGRIGRNNAAGGRMNVKDQGALPGITEAPSTLSHSSGQSRFEVRQEHNITPSGTMPAVSVQSR</sequence>
<keyword evidence="2" id="KW-1185">Reference proteome</keyword>
<dbReference type="RefSeq" id="XP_019645923.1">
    <property type="nucleotide sequence ID" value="XM_019790364.1"/>
</dbReference>
<evidence type="ECO:0000313" key="2">
    <source>
        <dbReference type="Proteomes" id="UP000515135"/>
    </source>
</evidence>
<dbReference type="GeneID" id="109486510"/>